<dbReference type="PANTHER" id="PTHR31902:SF7">
    <property type="entry name" value="ALTERED INHERITANCE OF MITOCHONDRIA PROTEIN 32"/>
    <property type="match status" value="1"/>
</dbReference>
<dbReference type="Gene3D" id="3.40.30.10">
    <property type="entry name" value="Glutaredoxin"/>
    <property type="match status" value="1"/>
</dbReference>
<keyword evidence="5" id="KW-1185">Reference proteome</keyword>
<dbReference type="InterPro" id="IPR009737">
    <property type="entry name" value="Aim32/Apd1-like"/>
</dbReference>
<protein>
    <recommendedName>
        <fullName evidence="2">Altered inheritance of mitochondria protein 32</fullName>
    </recommendedName>
</protein>
<accession>A0A8H7MHM4</accession>
<dbReference type="Proteomes" id="UP000651452">
    <property type="component" value="Unassembled WGS sequence"/>
</dbReference>
<evidence type="ECO:0000256" key="1">
    <source>
        <dbReference type="ARBA" id="ARBA00038208"/>
    </source>
</evidence>
<dbReference type="OrthoDB" id="10253744at2759"/>
<dbReference type="EMBL" id="RZGK01000002">
    <property type="protein sequence ID" value="KAF9701016.1"/>
    <property type="molecule type" value="Genomic_DNA"/>
</dbReference>
<evidence type="ECO:0000313" key="5">
    <source>
        <dbReference type="Proteomes" id="UP000651452"/>
    </source>
</evidence>
<evidence type="ECO:0000256" key="3">
    <source>
        <dbReference type="SAM" id="MobiDB-lite"/>
    </source>
</evidence>
<dbReference type="AlphaFoldDB" id="A0A8H7MHM4"/>
<sequence length="304" mass="32661">MSLALPRLSRARIPHLRLLRPFSSTPTRYSPSPVPSIPYTESCPAPTCACAPTPADLDIDRTTPLLNTMAPYAEQVLLCTGKEDWASNLEDEGGATAEFVKGMKGVIGRGGEAFDPFTNILLTASSLPASEQKDSTTAYLFPSFLRIPNIPHSHAAYRALASAYLSAETLHPTHAALSASQKEKITRDTAQARLLPRAERVTQPVILICGHGGRDRRCGVLGPLLQDQFRAELARRGVRAQVALVSHIGGHKYAGNVVVYLPPGWRADESKTSELKMSQSNTTIHQHPSHVSAPSKAAESGTGG</sequence>
<evidence type="ECO:0000256" key="2">
    <source>
        <dbReference type="ARBA" id="ARBA00040895"/>
    </source>
</evidence>
<gene>
    <name evidence="4" type="ORF">EKO04_000209</name>
</gene>
<comment type="caution">
    <text evidence="4">The sequence shown here is derived from an EMBL/GenBank/DDBJ whole genome shotgun (WGS) entry which is preliminary data.</text>
</comment>
<dbReference type="CDD" id="cd03062">
    <property type="entry name" value="TRX_Fd_Sucrase"/>
    <property type="match status" value="1"/>
</dbReference>
<dbReference type="InterPro" id="IPR036249">
    <property type="entry name" value="Thioredoxin-like_sf"/>
</dbReference>
<reference evidence="4" key="2">
    <citation type="submission" date="2020-09" db="EMBL/GenBank/DDBJ databases">
        <title>Reference genome assembly for Australian Ascochyta lentis isolate Al4.</title>
        <authorList>
            <person name="Lee R.C."/>
            <person name="Farfan-Caceres L.M."/>
            <person name="Debler J.W."/>
            <person name="Williams A.H."/>
            <person name="Henares B.M."/>
        </authorList>
    </citation>
    <scope>NUCLEOTIDE SEQUENCE</scope>
    <source>
        <strain evidence="4">Al4</strain>
    </source>
</reference>
<proteinExistence type="inferred from homology"/>
<dbReference type="SUPFAM" id="SSF52833">
    <property type="entry name" value="Thioredoxin-like"/>
    <property type="match status" value="1"/>
</dbReference>
<organism evidence="4 5">
    <name type="scientific">Ascochyta lentis</name>
    <dbReference type="NCBI Taxonomy" id="205686"/>
    <lineage>
        <taxon>Eukaryota</taxon>
        <taxon>Fungi</taxon>
        <taxon>Dikarya</taxon>
        <taxon>Ascomycota</taxon>
        <taxon>Pezizomycotina</taxon>
        <taxon>Dothideomycetes</taxon>
        <taxon>Pleosporomycetidae</taxon>
        <taxon>Pleosporales</taxon>
        <taxon>Pleosporineae</taxon>
        <taxon>Didymellaceae</taxon>
        <taxon>Ascochyta</taxon>
    </lineage>
</organism>
<dbReference type="PANTHER" id="PTHR31902">
    <property type="entry name" value="ACTIN PATCHES DISTAL PROTEIN 1"/>
    <property type="match status" value="1"/>
</dbReference>
<feature type="region of interest" description="Disordered" evidence="3">
    <location>
        <begin position="271"/>
        <end position="304"/>
    </location>
</feature>
<reference evidence="4" key="1">
    <citation type="submission" date="2018-12" db="EMBL/GenBank/DDBJ databases">
        <authorList>
            <person name="Syme R.A."/>
            <person name="Farfan-Caceres L."/>
            <person name="Lichtenzveig J."/>
        </authorList>
    </citation>
    <scope>NUCLEOTIDE SEQUENCE</scope>
    <source>
        <strain evidence="4">Al4</strain>
    </source>
</reference>
<feature type="compositionally biased region" description="Polar residues" evidence="3">
    <location>
        <begin position="275"/>
        <end position="286"/>
    </location>
</feature>
<name>A0A8H7MHM4_9PLEO</name>
<evidence type="ECO:0000313" key="4">
    <source>
        <dbReference type="EMBL" id="KAF9701016.1"/>
    </source>
</evidence>
<dbReference type="Pfam" id="PF06999">
    <property type="entry name" value="Suc_Fer-like"/>
    <property type="match status" value="1"/>
</dbReference>
<comment type="similarity">
    <text evidence="1">Belongs to the AIM32 family.</text>
</comment>